<accession>A0A067P4B7</accession>
<dbReference type="Proteomes" id="UP000027073">
    <property type="component" value="Unassembled WGS sequence"/>
</dbReference>
<evidence type="ECO:0000313" key="2">
    <source>
        <dbReference type="Proteomes" id="UP000027073"/>
    </source>
</evidence>
<organism evidence="1 2">
    <name type="scientific">Pleurotus ostreatus (strain PC15)</name>
    <name type="common">Oyster mushroom</name>
    <dbReference type="NCBI Taxonomy" id="1137138"/>
    <lineage>
        <taxon>Eukaryota</taxon>
        <taxon>Fungi</taxon>
        <taxon>Dikarya</taxon>
        <taxon>Basidiomycota</taxon>
        <taxon>Agaricomycotina</taxon>
        <taxon>Agaricomycetes</taxon>
        <taxon>Agaricomycetidae</taxon>
        <taxon>Agaricales</taxon>
        <taxon>Pleurotineae</taxon>
        <taxon>Pleurotaceae</taxon>
        <taxon>Pleurotus</taxon>
    </lineage>
</organism>
<reference evidence="2" key="1">
    <citation type="journal article" date="2014" name="Proc. Natl. Acad. Sci. U.S.A.">
        <title>Extensive sampling of basidiomycete genomes demonstrates inadequacy of the white-rot/brown-rot paradigm for wood decay fungi.</title>
        <authorList>
            <person name="Riley R."/>
            <person name="Salamov A.A."/>
            <person name="Brown D.W."/>
            <person name="Nagy L.G."/>
            <person name="Floudas D."/>
            <person name="Held B.W."/>
            <person name="Levasseur A."/>
            <person name="Lombard V."/>
            <person name="Morin E."/>
            <person name="Otillar R."/>
            <person name="Lindquist E.A."/>
            <person name="Sun H."/>
            <person name="LaButti K.M."/>
            <person name="Schmutz J."/>
            <person name="Jabbour D."/>
            <person name="Luo H."/>
            <person name="Baker S.E."/>
            <person name="Pisabarro A.G."/>
            <person name="Walton J.D."/>
            <person name="Blanchette R.A."/>
            <person name="Henrissat B."/>
            <person name="Martin F."/>
            <person name="Cullen D."/>
            <person name="Hibbett D.S."/>
            <person name="Grigoriev I.V."/>
        </authorList>
    </citation>
    <scope>NUCLEOTIDE SEQUENCE [LARGE SCALE GENOMIC DNA]</scope>
    <source>
        <strain evidence="2">PC15</strain>
    </source>
</reference>
<dbReference type="HOGENOM" id="CLU_2961846_0_0_1"/>
<proteinExistence type="predicted"/>
<name>A0A067P4B7_PLEO1</name>
<gene>
    <name evidence="1" type="ORF">PLEOSDRAFT_1088701</name>
</gene>
<dbReference type="EMBL" id="KL198006">
    <property type="protein sequence ID" value="KDQ31242.1"/>
    <property type="molecule type" value="Genomic_DNA"/>
</dbReference>
<dbReference type="AlphaFoldDB" id="A0A067P4B7"/>
<dbReference type="InParanoid" id="A0A067P4B7"/>
<sequence>MSTKEKKRETYNSLWRPNFTPTTGTGALTSEQVFVFAQLLVGRGRIRCIFRNSERPFPC</sequence>
<protein>
    <submittedName>
        <fullName evidence="1">Uncharacterized protein</fullName>
    </submittedName>
</protein>
<evidence type="ECO:0000313" key="1">
    <source>
        <dbReference type="EMBL" id="KDQ31242.1"/>
    </source>
</evidence>
<dbReference type="VEuPathDB" id="FungiDB:PLEOSDRAFT_1088701"/>